<organism evidence="1 2">
    <name type="scientific">Pseudochryseolinea flava</name>
    <dbReference type="NCBI Taxonomy" id="2059302"/>
    <lineage>
        <taxon>Bacteria</taxon>
        <taxon>Pseudomonadati</taxon>
        <taxon>Bacteroidota</taxon>
        <taxon>Cytophagia</taxon>
        <taxon>Cytophagales</taxon>
        <taxon>Fulvivirgaceae</taxon>
        <taxon>Pseudochryseolinea</taxon>
    </lineage>
</organism>
<comment type="caution">
    <text evidence="1">The sequence shown here is derived from an EMBL/GenBank/DDBJ whole genome shotgun (WGS) entry which is preliminary data.</text>
</comment>
<gene>
    <name evidence="1" type="ORF">DQQ10_06650</name>
</gene>
<proteinExistence type="predicted"/>
<dbReference type="EMBL" id="QMFY01000002">
    <property type="protein sequence ID" value="RAW02216.1"/>
    <property type="molecule type" value="Genomic_DNA"/>
</dbReference>
<protein>
    <submittedName>
        <fullName evidence="1">Uncharacterized protein</fullName>
    </submittedName>
</protein>
<name>A0A364Y5E6_9BACT</name>
<accession>A0A364Y5E6</accession>
<dbReference type="AlphaFoldDB" id="A0A364Y5E6"/>
<evidence type="ECO:0000313" key="2">
    <source>
        <dbReference type="Proteomes" id="UP000251889"/>
    </source>
</evidence>
<sequence>MQFPFSDRSKALLKRSDDFVKQRGLTTSLTLLQAYLEDDDNILQSFFTYVGIAPASVAAETFGNPEPPGEYLKIFGEASKESAYHKHTLIEPVHLIAAALEVVTCHISFFFTRRYIGYHQFQQFLLERKLIDQARRPWTPENDLERFMAASLYDSAFRPLFTKTLMMSEVFVVSNVDFTKIPNTFFLAPDENSIAIFTSDRRVRDNGGYGATPIEVNRAKFTDVIRAFKDQDRPFQLNPHSGFNWNFSAEWVRSIAAGKPKHTPASSAFLENTSFHSVMHASQLVQSIIQYCSYRKEIDVLHLAGIVGPPPAKETFGLCIGYKIRRHKDEILDELHEVISPFLESDVNAQLLFTLLKPDLVINNPMFEIYRAERNFLDKFSDFFSAKDS</sequence>
<dbReference type="Proteomes" id="UP000251889">
    <property type="component" value="Unassembled WGS sequence"/>
</dbReference>
<evidence type="ECO:0000313" key="1">
    <source>
        <dbReference type="EMBL" id="RAW02216.1"/>
    </source>
</evidence>
<reference evidence="1 2" key="1">
    <citation type="submission" date="2018-06" db="EMBL/GenBank/DDBJ databases">
        <title>Chryseolinea flavus sp. nov., a member of the phylum Bacteroidetes isolated from soil.</title>
        <authorList>
            <person name="Li Y."/>
            <person name="Wang J."/>
        </authorList>
    </citation>
    <scope>NUCLEOTIDE SEQUENCE [LARGE SCALE GENOMIC DNA]</scope>
    <source>
        <strain evidence="1 2">SDU1-6</strain>
    </source>
</reference>
<keyword evidence="2" id="KW-1185">Reference proteome</keyword>